<evidence type="ECO:0000256" key="3">
    <source>
        <dbReference type="ARBA" id="ARBA00022679"/>
    </source>
</evidence>
<dbReference type="SUPFAM" id="SSF56112">
    <property type="entry name" value="Protein kinase-like (PK-like)"/>
    <property type="match status" value="1"/>
</dbReference>
<feature type="region of interest" description="Disordered" evidence="8">
    <location>
        <begin position="388"/>
        <end position="443"/>
    </location>
</feature>
<keyword evidence="6 7" id="KW-0067">ATP-binding</keyword>
<evidence type="ECO:0000256" key="2">
    <source>
        <dbReference type="ARBA" id="ARBA00022527"/>
    </source>
</evidence>
<dbReference type="InterPro" id="IPR000719">
    <property type="entry name" value="Prot_kinase_dom"/>
</dbReference>
<dbReference type="PROSITE" id="PS00107">
    <property type="entry name" value="PROTEIN_KINASE_ATP"/>
    <property type="match status" value="1"/>
</dbReference>
<keyword evidence="4 7" id="KW-0547">Nucleotide-binding</keyword>
<dbReference type="GO" id="GO:0005524">
    <property type="term" value="F:ATP binding"/>
    <property type="evidence" value="ECO:0007669"/>
    <property type="project" value="UniProtKB-UniRule"/>
</dbReference>
<keyword evidence="5 10" id="KW-0418">Kinase</keyword>
<dbReference type="PANTHER" id="PTHR43289">
    <property type="entry name" value="MITOGEN-ACTIVATED PROTEIN KINASE KINASE KINASE 20-RELATED"/>
    <property type="match status" value="1"/>
</dbReference>
<dbReference type="CDD" id="cd14014">
    <property type="entry name" value="STKc_PknB_like"/>
    <property type="match status" value="1"/>
</dbReference>
<keyword evidence="2 10" id="KW-0723">Serine/threonine-protein kinase</keyword>
<protein>
    <recommendedName>
        <fullName evidence="1">non-specific serine/threonine protein kinase</fullName>
        <ecNumber evidence="1">2.7.11.1</ecNumber>
    </recommendedName>
</protein>
<accession>A0A4R4NXG8</accession>
<feature type="compositionally biased region" description="Basic residues" evidence="8">
    <location>
        <begin position="423"/>
        <end position="432"/>
    </location>
</feature>
<feature type="binding site" evidence="7">
    <location>
        <position position="145"/>
    </location>
    <ligand>
        <name>ATP</name>
        <dbReference type="ChEBI" id="CHEBI:30616"/>
    </ligand>
</feature>
<evidence type="ECO:0000256" key="1">
    <source>
        <dbReference type="ARBA" id="ARBA00012513"/>
    </source>
</evidence>
<sequence>MRSSASITGLSAKSTIGLRRTRFGSTTSGRARSDRPCGQPRGSSRSSGSPTRTSPASPSVPGGSSLTLTPVVCELSSVLCTPISVPHCLPASGWKSASSRHGEKDMEPNDLLQGRFRVEEFLGSGGMGEVWTAREVETGRLVAVKILRSARANGGRSSRERTRHLRMLEGRFERECDLLQRFRCDRIPRLLARGNDGLDPYLVMEHVDGVPMDEFRRRHTLSPRSVAALMTQLLESIAYAHANGAVHRDVKPHNAIVAKDGKVHLIDFGIAFLTDPDATRYTEDGHTPGSPGYRAPELIRSSDTVTFAADVYGAGGVMFLLLTGRPPFLKRTDRTIDEQHLYDPPPRVSEFVDHVDPGIDEIVDRMLAKEPASRPTPEEVIRVLVPHLPRPGDAAPNPGLDPDPTLPFRIPDALERPAETGRAPRRGRGRRRPGADRPSRHEYDELVVQAADEIEAGEPGPATARLDATLEEVRRAWGLDYLPIARACLRCGDAARLEGIMARARARYRDAERQAAGDPTREGEEILLEARIGLAECLIADELLDEGVAGWSDTARALLALTPVPATLVRRLREIALELRERGHGAAIQALLDRLPSA</sequence>
<proteinExistence type="predicted"/>
<evidence type="ECO:0000313" key="11">
    <source>
        <dbReference type="Proteomes" id="UP000295431"/>
    </source>
</evidence>
<evidence type="ECO:0000256" key="5">
    <source>
        <dbReference type="ARBA" id="ARBA00022777"/>
    </source>
</evidence>
<dbReference type="Proteomes" id="UP000295431">
    <property type="component" value="Unassembled WGS sequence"/>
</dbReference>
<evidence type="ECO:0000256" key="6">
    <source>
        <dbReference type="ARBA" id="ARBA00022840"/>
    </source>
</evidence>
<feature type="domain" description="Protein kinase" evidence="9">
    <location>
        <begin position="116"/>
        <end position="388"/>
    </location>
</feature>
<dbReference type="OrthoDB" id="9762169at2"/>
<reference evidence="10 11" key="1">
    <citation type="submission" date="2019-03" db="EMBL/GenBank/DDBJ databases">
        <title>Draft genome sequences of novel Actinobacteria.</title>
        <authorList>
            <person name="Sahin N."/>
            <person name="Ay H."/>
            <person name="Saygin H."/>
        </authorList>
    </citation>
    <scope>NUCLEOTIDE SEQUENCE [LARGE SCALE GENOMIC DNA]</scope>
    <source>
        <strain evidence="10 11">DSM 45347</strain>
    </source>
</reference>
<dbReference type="Gene3D" id="3.30.200.20">
    <property type="entry name" value="Phosphorylase Kinase, domain 1"/>
    <property type="match status" value="1"/>
</dbReference>
<keyword evidence="3" id="KW-0808">Transferase</keyword>
<dbReference type="GO" id="GO:0004674">
    <property type="term" value="F:protein serine/threonine kinase activity"/>
    <property type="evidence" value="ECO:0007669"/>
    <property type="project" value="UniProtKB-KW"/>
</dbReference>
<dbReference type="EC" id="2.7.11.1" evidence="1"/>
<evidence type="ECO:0000313" key="10">
    <source>
        <dbReference type="EMBL" id="TDC13814.1"/>
    </source>
</evidence>
<evidence type="ECO:0000256" key="8">
    <source>
        <dbReference type="SAM" id="MobiDB-lite"/>
    </source>
</evidence>
<evidence type="ECO:0000256" key="7">
    <source>
        <dbReference type="PROSITE-ProRule" id="PRU10141"/>
    </source>
</evidence>
<feature type="compositionally biased region" description="Basic and acidic residues" evidence="8">
    <location>
        <begin position="433"/>
        <end position="443"/>
    </location>
</feature>
<dbReference type="Gene3D" id="1.10.510.10">
    <property type="entry name" value="Transferase(Phosphotransferase) domain 1"/>
    <property type="match status" value="1"/>
</dbReference>
<gene>
    <name evidence="10" type="ORF">E1284_19010</name>
</gene>
<organism evidence="10 11">
    <name type="scientific">Actinomadura bangladeshensis</name>
    <dbReference type="NCBI Taxonomy" id="453573"/>
    <lineage>
        <taxon>Bacteria</taxon>
        <taxon>Bacillati</taxon>
        <taxon>Actinomycetota</taxon>
        <taxon>Actinomycetes</taxon>
        <taxon>Streptosporangiales</taxon>
        <taxon>Thermomonosporaceae</taxon>
        <taxon>Actinomadura</taxon>
    </lineage>
</organism>
<dbReference type="Pfam" id="PF00069">
    <property type="entry name" value="Pkinase"/>
    <property type="match status" value="1"/>
</dbReference>
<keyword evidence="11" id="KW-1185">Reference proteome</keyword>
<dbReference type="PROSITE" id="PS50011">
    <property type="entry name" value="PROTEIN_KINASE_DOM"/>
    <property type="match status" value="1"/>
</dbReference>
<feature type="compositionally biased region" description="Low complexity" evidence="8">
    <location>
        <begin position="40"/>
        <end position="65"/>
    </location>
</feature>
<dbReference type="InterPro" id="IPR017441">
    <property type="entry name" value="Protein_kinase_ATP_BS"/>
</dbReference>
<dbReference type="SMART" id="SM00220">
    <property type="entry name" value="S_TKc"/>
    <property type="match status" value="1"/>
</dbReference>
<evidence type="ECO:0000256" key="4">
    <source>
        <dbReference type="ARBA" id="ARBA00022741"/>
    </source>
</evidence>
<dbReference type="InterPro" id="IPR011009">
    <property type="entry name" value="Kinase-like_dom_sf"/>
</dbReference>
<feature type="region of interest" description="Disordered" evidence="8">
    <location>
        <begin position="1"/>
        <end position="65"/>
    </location>
</feature>
<evidence type="ECO:0000259" key="9">
    <source>
        <dbReference type="PROSITE" id="PS50011"/>
    </source>
</evidence>
<feature type="compositionally biased region" description="Polar residues" evidence="8">
    <location>
        <begin position="1"/>
        <end position="14"/>
    </location>
</feature>
<dbReference type="PANTHER" id="PTHR43289:SF6">
    <property type="entry name" value="SERINE_THREONINE-PROTEIN KINASE NEKL-3"/>
    <property type="match status" value="1"/>
</dbReference>
<dbReference type="AlphaFoldDB" id="A0A4R4NXG8"/>
<name>A0A4R4NXG8_9ACTN</name>
<comment type="caution">
    <text evidence="10">The sequence shown here is derived from an EMBL/GenBank/DDBJ whole genome shotgun (WGS) entry which is preliminary data.</text>
</comment>
<dbReference type="EMBL" id="SMJW01000090">
    <property type="protein sequence ID" value="TDC13814.1"/>
    <property type="molecule type" value="Genomic_DNA"/>
</dbReference>